<dbReference type="PANTHER" id="PTHR11895">
    <property type="entry name" value="TRANSAMIDASE"/>
    <property type="match status" value="1"/>
</dbReference>
<dbReference type="PANTHER" id="PTHR11895:SF76">
    <property type="entry name" value="INDOLEACETAMIDE HYDROLASE"/>
    <property type="match status" value="1"/>
</dbReference>
<dbReference type="InterPro" id="IPR000120">
    <property type="entry name" value="Amidase"/>
</dbReference>
<evidence type="ECO:0000259" key="1">
    <source>
        <dbReference type="Pfam" id="PF01425"/>
    </source>
</evidence>
<dbReference type="EMBL" id="JBBLZC010000015">
    <property type="protein sequence ID" value="MEK0084468.1"/>
    <property type="molecule type" value="Genomic_DNA"/>
</dbReference>
<dbReference type="Gene3D" id="3.90.1300.10">
    <property type="entry name" value="Amidase signature (AS) domain"/>
    <property type="match status" value="1"/>
</dbReference>
<evidence type="ECO:0000313" key="3">
    <source>
        <dbReference type="Proteomes" id="UP001375743"/>
    </source>
</evidence>
<dbReference type="PROSITE" id="PS00571">
    <property type="entry name" value="AMIDASES"/>
    <property type="match status" value="1"/>
</dbReference>
<evidence type="ECO:0000313" key="2">
    <source>
        <dbReference type="EMBL" id="MEK0084468.1"/>
    </source>
</evidence>
<dbReference type="Proteomes" id="UP001375743">
    <property type="component" value="Unassembled WGS sequence"/>
</dbReference>
<dbReference type="Pfam" id="PF01425">
    <property type="entry name" value="Amidase"/>
    <property type="match status" value="1"/>
</dbReference>
<dbReference type="InterPro" id="IPR023631">
    <property type="entry name" value="Amidase_dom"/>
</dbReference>
<dbReference type="InterPro" id="IPR020556">
    <property type="entry name" value="Amidase_CS"/>
</dbReference>
<organism evidence="2 3">
    <name type="scientific">Benzoatithermus flavus</name>
    <dbReference type="NCBI Taxonomy" id="3108223"/>
    <lineage>
        <taxon>Bacteria</taxon>
        <taxon>Pseudomonadati</taxon>
        <taxon>Pseudomonadota</taxon>
        <taxon>Alphaproteobacteria</taxon>
        <taxon>Geminicoccales</taxon>
        <taxon>Geminicoccaceae</taxon>
        <taxon>Benzoatithermus</taxon>
    </lineage>
</organism>
<reference evidence="2 3" key="1">
    <citation type="submission" date="2024-01" db="EMBL/GenBank/DDBJ databases">
        <title>Multi-omics insights into the function and evolution of sodium benzoate biodegradation pathways in Benzoatithermus flavus gen. nov., sp. nov. from hot spring.</title>
        <authorList>
            <person name="Hu C.-J."/>
            <person name="Li W.-J."/>
        </authorList>
    </citation>
    <scope>NUCLEOTIDE SEQUENCE [LARGE SCALE GENOMIC DNA]</scope>
    <source>
        <strain evidence="2 3">SYSU G07066</strain>
    </source>
</reference>
<gene>
    <name evidence="2" type="ORF">U1T56_15030</name>
</gene>
<name>A0ABU8XVL3_9PROT</name>
<sequence>MPTPSDPIRLPARTVVRLLERGEISPLELIDAALARIAAVDPLVNAVPTLCPERARAHALRLMEEGEPEDRRGRLAGLPVLIKDMVEVAGVRTTFGSPIFEDHVPERSAYEVERIEARGGIVLGKTNTPEFAAGANTFNEVFGVTRNPWNRALTCGGSSGGSAVALATGMAWLADGSDLGGSLRTPASFCGVVGLRPSPGRVPSGPAALPFDTLSVEGPMARDVRDLALFLDTMAGFDPRDPLSFAAPVTSFAEAVERPVALRRVAFSPDLGGITPVDAEVAAICRSAARRFGELGAEVVDGSPDLKRATEVFTTLRAARFAATKAPLLERHRDLLKPEVIWNIEHGLQLDAAAIGRAERERGELQRSTARFFEDHDLLLCPAAIVPPFACETRYLEELNGHRFPSYVDWIAITYAITLTGCPALSLPCGFTGSGLPVGLQIVGPPRGEAKLLAAAAMLEDLLGVSPKTPIDPHS</sequence>
<protein>
    <submittedName>
        <fullName evidence="2">Amidase family protein</fullName>
    </submittedName>
</protein>
<keyword evidence="3" id="KW-1185">Reference proteome</keyword>
<feature type="domain" description="Amidase" evidence="1">
    <location>
        <begin position="28"/>
        <end position="453"/>
    </location>
</feature>
<accession>A0ABU8XVL3</accession>
<dbReference type="RefSeq" id="WP_418160320.1">
    <property type="nucleotide sequence ID" value="NZ_JBBLZC010000015.1"/>
</dbReference>
<dbReference type="InterPro" id="IPR036928">
    <property type="entry name" value="AS_sf"/>
</dbReference>
<dbReference type="SUPFAM" id="SSF75304">
    <property type="entry name" value="Amidase signature (AS) enzymes"/>
    <property type="match status" value="1"/>
</dbReference>
<comment type="caution">
    <text evidence="2">The sequence shown here is derived from an EMBL/GenBank/DDBJ whole genome shotgun (WGS) entry which is preliminary data.</text>
</comment>
<proteinExistence type="predicted"/>